<name>A0ACB9X738_CHAAC</name>
<accession>A0ACB9X738</accession>
<evidence type="ECO:0000313" key="1">
    <source>
        <dbReference type="EMBL" id="KAI4822365.1"/>
    </source>
</evidence>
<gene>
    <name evidence="1" type="ORF">KUCAC02_007917</name>
</gene>
<reference evidence="1" key="1">
    <citation type="submission" date="2022-05" db="EMBL/GenBank/DDBJ databases">
        <title>Chromosome-level genome of Chaenocephalus aceratus.</title>
        <authorList>
            <person name="Park H."/>
        </authorList>
    </citation>
    <scope>NUCLEOTIDE SEQUENCE</scope>
    <source>
        <strain evidence="1">KU_202001</strain>
    </source>
</reference>
<comment type="caution">
    <text evidence="1">The sequence shown here is derived from an EMBL/GenBank/DDBJ whole genome shotgun (WGS) entry which is preliminary data.</text>
</comment>
<sequence length="117" mass="12709">MEARCPYKTNKEYGDGTDAAQAPCGLLGRVLEGRDSAPNLREAGRHVGQSVSPGADLQVGMSRQMGEGLNVSLGTSRSSREAHSGTNRRENCLHICNSTCNQQKVLSHRWSASHTWK</sequence>
<feature type="non-terminal residue" evidence="1">
    <location>
        <position position="117"/>
    </location>
</feature>
<evidence type="ECO:0000313" key="2">
    <source>
        <dbReference type="Proteomes" id="UP001057452"/>
    </source>
</evidence>
<protein>
    <submittedName>
        <fullName evidence="1">Uncharacterized protein</fullName>
    </submittedName>
</protein>
<organism evidence="1 2">
    <name type="scientific">Chaenocephalus aceratus</name>
    <name type="common">Blackfin icefish</name>
    <name type="synonym">Chaenichthys aceratus</name>
    <dbReference type="NCBI Taxonomy" id="36190"/>
    <lineage>
        <taxon>Eukaryota</taxon>
        <taxon>Metazoa</taxon>
        <taxon>Chordata</taxon>
        <taxon>Craniata</taxon>
        <taxon>Vertebrata</taxon>
        <taxon>Euteleostomi</taxon>
        <taxon>Actinopterygii</taxon>
        <taxon>Neopterygii</taxon>
        <taxon>Teleostei</taxon>
        <taxon>Neoteleostei</taxon>
        <taxon>Acanthomorphata</taxon>
        <taxon>Eupercaria</taxon>
        <taxon>Perciformes</taxon>
        <taxon>Notothenioidei</taxon>
        <taxon>Channichthyidae</taxon>
        <taxon>Chaenocephalus</taxon>
    </lineage>
</organism>
<keyword evidence="2" id="KW-1185">Reference proteome</keyword>
<dbReference type="EMBL" id="CM043792">
    <property type="protein sequence ID" value="KAI4822365.1"/>
    <property type="molecule type" value="Genomic_DNA"/>
</dbReference>
<proteinExistence type="predicted"/>
<dbReference type="Proteomes" id="UP001057452">
    <property type="component" value="Chromosome 8"/>
</dbReference>